<comment type="subunit">
    <text evidence="3 4">Part of the 30S ribosomal subunit. Forms a bridge to the 50S subunit in the 70S ribosome, contacting the 23S rRNA.</text>
</comment>
<protein>
    <recommendedName>
        <fullName evidence="4">Small ribosomal subunit protein uS15</fullName>
    </recommendedName>
</protein>
<keyword evidence="1 4" id="KW-0689">Ribosomal protein</keyword>
<evidence type="ECO:0000256" key="1">
    <source>
        <dbReference type="ARBA" id="ARBA00022980"/>
    </source>
</evidence>
<evidence type="ECO:0000256" key="6">
    <source>
        <dbReference type="RuleBase" id="RU004524"/>
    </source>
</evidence>
<dbReference type="GO" id="GO:0003735">
    <property type="term" value="F:structural constituent of ribosome"/>
    <property type="evidence" value="ECO:0007669"/>
    <property type="project" value="InterPro"/>
</dbReference>
<evidence type="ECO:0000313" key="7">
    <source>
        <dbReference type="EMBL" id="PIW15224.1"/>
    </source>
</evidence>
<dbReference type="HAMAP" id="MF_01343_B">
    <property type="entry name" value="Ribosomal_uS15_B"/>
    <property type="match status" value="1"/>
</dbReference>
<dbReference type="NCBIfam" id="TIGR00952">
    <property type="entry name" value="S15_bact"/>
    <property type="match status" value="1"/>
</dbReference>
<dbReference type="PANTHER" id="PTHR23321:SF26">
    <property type="entry name" value="SMALL RIBOSOMAL SUBUNIT PROTEIN US15M"/>
    <property type="match status" value="1"/>
</dbReference>
<sequence length="89" mass="10311">MSFTKTDKNELIVANHVHPTDTGSPEVQVAILSARIKYLTEHLNKHKKDFATRRGLIKMVGRRRKLLRYLLNNAPERHAQLVERLGLKK</sequence>
<evidence type="ECO:0000313" key="8">
    <source>
        <dbReference type="Proteomes" id="UP000231019"/>
    </source>
</evidence>
<organism evidence="7 8">
    <name type="scientific">bacterium (Candidatus Blackallbacteria) CG17_big_fil_post_rev_8_21_14_2_50_48_46</name>
    <dbReference type="NCBI Taxonomy" id="2014261"/>
    <lineage>
        <taxon>Bacteria</taxon>
        <taxon>Candidatus Blackallbacteria</taxon>
    </lineage>
</organism>
<dbReference type="PROSITE" id="PS00362">
    <property type="entry name" value="RIBOSOMAL_S15"/>
    <property type="match status" value="1"/>
</dbReference>
<dbReference type="Gene3D" id="1.10.287.10">
    <property type="entry name" value="S15/NS1, RNA-binding"/>
    <property type="match status" value="1"/>
</dbReference>
<proteinExistence type="inferred from homology"/>
<accession>A0A2M7G0I1</accession>
<comment type="caution">
    <text evidence="7">The sequence shown here is derived from an EMBL/GenBank/DDBJ whole genome shotgun (WGS) entry which is preliminary data.</text>
</comment>
<dbReference type="InterPro" id="IPR009068">
    <property type="entry name" value="uS15_NS1_RNA-bd_sf"/>
</dbReference>
<dbReference type="PANTHER" id="PTHR23321">
    <property type="entry name" value="RIBOSOMAL PROTEIN S15, BACTERIAL AND ORGANELLAR"/>
    <property type="match status" value="1"/>
</dbReference>
<dbReference type="GO" id="GO:0006412">
    <property type="term" value="P:translation"/>
    <property type="evidence" value="ECO:0007669"/>
    <property type="project" value="UniProtKB-UniRule"/>
</dbReference>
<evidence type="ECO:0000256" key="2">
    <source>
        <dbReference type="ARBA" id="ARBA00023274"/>
    </source>
</evidence>
<dbReference type="Gene3D" id="6.10.250.3130">
    <property type="match status" value="1"/>
</dbReference>
<comment type="function">
    <text evidence="4">Forms an intersubunit bridge (bridge B4) with the 23S rRNA of the 50S subunit in the ribosome.</text>
</comment>
<keyword evidence="4 6" id="KW-0694">RNA-binding</keyword>
<keyword evidence="4 6" id="KW-0699">rRNA-binding</keyword>
<dbReference type="CDD" id="cd00353">
    <property type="entry name" value="Ribosomal_S15p_S13e"/>
    <property type="match status" value="1"/>
</dbReference>
<dbReference type="InterPro" id="IPR005290">
    <property type="entry name" value="Ribosomal_uS15_bac-type"/>
</dbReference>
<comment type="function">
    <text evidence="4 6">One of the primary rRNA binding proteins, it binds directly to 16S rRNA where it helps nucleate assembly of the platform of the 30S subunit by binding and bridging several RNA helices of the 16S rRNA.</text>
</comment>
<keyword evidence="2 4" id="KW-0687">Ribonucleoprotein</keyword>
<dbReference type="GO" id="GO:0019843">
    <property type="term" value="F:rRNA binding"/>
    <property type="evidence" value="ECO:0007669"/>
    <property type="project" value="UniProtKB-UniRule"/>
</dbReference>
<evidence type="ECO:0000256" key="3">
    <source>
        <dbReference type="ARBA" id="ARBA00064542"/>
    </source>
</evidence>
<dbReference type="FunFam" id="1.10.287.10:FF:000002">
    <property type="entry name" value="30S ribosomal protein S15"/>
    <property type="match status" value="1"/>
</dbReference>
<dbReference type="Pfam" id="PF00312">
    <property type="entry name" value="Ribosomal_S15"/>
    <property type="match status" value="1"/>
</dbReference>
<comment type="similarity">
    <text evidence="4 5">Belongs to the universal ribosomal protein uS15 family.</text>
</comment>
<name>A0A2M7G0I1_9BACT</name>
<evidence type="ECO:0000256" key="4">
    <source>
        <dbReference type="HAMAP-Rule" id="MF_01343"/>
    </source>
</evidence>
<reference evidence="7 8" key="1">
    <citation type="submission" date="2017-09" db="EMBL/GenBank/DDBJ databases">
        <title>Depth-based differentiation of microbial function through sediment-hosted aquifers and enrichment of novel symbionts in the deep terrestrial subsurface.</title>
        <authorList>
            <person name="Probst A.J."/>
            <person name="Ladd B."/>
            <person name="Jarett J.K."/>
            <person name="Geller-Mcgrath D.E."/>
            <person name="Sieber C.M."/>
            <person name="Emerson J.B."/>
            <person name="Anantharaman K."/>
            <person name="Thomas B.C."/>
            <person name="Malmstrom R."/>
            <person name="Stieglmeier M."/>
            <person name="Klingl A."/>
            <person name="Woyke T."/>
            <person name="Ryan C.M."/>
            <person name="Banfield J.F."/>
        </authorList>
    </citation>
    <scope>NUCLEOTIDE SEQUENCE [LARGE SCALE GENOMIC DNA]</scope>
    <source>
        <strain evidence="7">CG17_big_fil_post_rev_8_21_14_2_50_48_46</strain>
    </source>
</reference>
<dbReference type="AlphaFoldDB" id="A0A2M7G0I1"/>
<dbReference type="EMBL" id="PFFQ01000053">
    <property type="protein sequence ID" value="PIW15224.1"/>
    <property type="molecule type" value="Genomic_DNA"/>
</dbReference>
<gene>
    <name evidence="4" type="primary">rpsO</name>
    <name evidence="7" type="ORF">COW36_17535</name>
</gene>
<dbReference type="Proteomes" id="UP000231019">
    <property type="component" value="Unassembled WGS sequence"/>
</dbReference>
<evidence type="ECO:0000256" key="5">
    <source>
        <dbReference type="RuleBase" id="RU003919"/>
    </source>
</evidence>
<dbReference type="InterPro" id="IPR000589">
    <property type="entry name" value="Ribosomal_uS15"/>
</dbReference>
<dbReference type="SMART" id="SM01387">
    <property type="entry name" value="Ribosomal_S15"/>
    <property type="match status" value="1"/>
</dbReference>
<dbReference type="SUPFAM" id="SSF47060">
    <property type="entry name" value="S15/NS1 RNA-binding domain"/>
    <property type="match status" value="1"/>
</dbReference>
<dbReference type="GO" id="GO:0022627">
    <property type="term" value="C:cytosolic small ribosomal subunit"/>
    <property type="evidence" value="ECO:0007669"/>
    <property type="project" value="TreeGrafter"/>
</dbReference>